<protein>
    <recommendedName>
        <fullName evidence="3">Methyltransferase domain-containing protein</fullName>
    </recommendedName>
</protein>
<dbReference type="Gene3D" id="3.40.50.150">
    <property type="entry name" value="Vaccinia Virus protein VP39"/>
    <property type="match status" value="1"/>
</dbReference>
<dbReference type="Proteomes" id="UP000676951">
    <property type="component" value="Chromosome"/>
</dbReference>
<proteinExistence type="predicted"/>
<accession>A0A975RWD7</accession>
<dbReference type="AlphaFoldDB" id="A0A975RWD7"/>
<dbReference type="Pfam" id="PF01135">
    <property type="entry name" value="PCMT"/>
    <property type="match status" value="1"/>
</dbReference>
<evidence type="ECO:0000313" key="2">
    <source>
        <dbReference type="Proteomes" id="UP000676951"/>
    </source>
</evidence>
<dbReference type="SUPFAM" id="SSF53335">
    <property type="entry name" value="S-adenosyl-L-methionine-dependent methyltransferases"/>
    <property type="match status" value="1"/>
</dbReference>
<evidence type="ECO:0008006" key="3">
    <source>
        <dbReference type="Google" id="ProtNLM"/>
    </source>
</evidence>
<sequence length="69" mass="7462">MEIDPVTFKYAKANLERAGYRDVVLVLADGGFGYPELQPYDRIALTAACMETLCLAAAEDVGHAQEGLV</sequence>
<name>A0A975RWD7_9BRAD</name>
<dbReference type="InterPro" id="IPR029063">
    <property type="entry name" value="SAM-dependent_MTases_sf"/>
</dbReference>
<reference evidence="1 2" key="1">
    <citation type="submission" date="2021-06" db="EMBL/GenBank/DDBJ databases">
        <title>Bradyrhizobium sp. S2-11-4 Genome sequencing.</title>
        <authorList>
            <person name="Jin L."/>
        </authorList>
    </citation>
    <scope>NUCLEOTIDE SEQUENCE [LARGE SCALE GENOMIC DNA]</scope>
    <source>
        <strain evidence="1 2">S2-11-4</strain>
    </source>
</reference>
<keyword evidence="2" id="KW-1185">Reference proteome</keyword>
<organism evidence="1 2">
    <name type="scientific">Bradyrhizobium sediminis</name>
    <dbReference type="NCBI Taxonomy" id="2840469"/>
    <lineage>
        <taxon>Bacteria</taxon>
        <taxon>Pseudomonadati</taxon>
        <taxon>Pseudomonadota</taxon>
        <taxon>Alphaproteobacteria</taxon>
        <taxon>Hyphomicrobiales</taxon>
        <taxon>Nitrobacteraceae</taxon>
        <taxon>Bradyrhizobium</taxon>
    </lineage>
</organism>
<gene>
    <name evidence="1" type="ORF">KMZ93_19690</name>
</gene>
<dbReference type="EMBL" id="CP076136">
    <property type="protein sequence ID" value="QWG22184.1"/>
    <property type="molecule type" value="Genomic_DNA"/>
</dbReference>
<evidence type="ECO:0000313" key="1">
    <source>
        <dbReference type="EMBL" id="QWG22184.1"/>
    </source>
</evidence>